<evidence type="ECO:0000256" key="1">
    <source>
        <dbReference type="SAM" id="SignalP"/>
    </source>
</evidence>
<keyword evidence="1" id="KW-0732">Signal</keyword>
<gene>
    <name evidence="3" type="ORF">ACFQ35_17075</name>
</gene>
<dbReference type="Pfam" id="PF16998">
    <property type="entry name" value="17kDa_Anti_2"/>
    <property type="match status" value="1"/>
</dbReference>
<dbReference type="RefSeq" id="WP_353074486.1">
    <property type="nucleotide sequence ID" value="NZ_JAUCBM010000001.1"/>
</dbReference>
<organism evidence="3 4">
    <name type="scientific">Pseudochrobactrum kiredjianiae</name>
    <dbReference type="NCBI Taxonomy" id="386305"/>
    <lineage>
        <taxon>Bacteria</taxon>
        <taxon>Pseudomonadati</taxon>
        <taxon>Pseudomonadota</taxon>
        <taxon>Alphaproteobacteria</taxon>
        <taxon>Hyphomicrobiales</taxon>
        <taxon>Brucellaceae</taxon>
        <taxon>Pseudochrobactrum</taxon>
    </lineage>
</organism>
<keyword evidence="4" id="KW-1185">Reference proteome</keyword>
<accession>A0ABW3V8A5</accession>
<reference evidence="4" key="1">
    <citation type="journal article" date="2019" name="Int. J. Syst. Evol. Microbiol.">
        <title>The Global Catalogue of Microorganisms (GCM) 10K type strain sequencing project: providing services to taxonomists for standard genome sequencing and annotation.</title>
        <authorList>
            <consortium name="The Broad Institute Genomics Platform"/>
            <consortium name="The Broad Institute Genome Sequencing Center for Infectious Disease"/>
            <person name="Wu L."/>
            <person name="Ma J."/>
        </authorList>
    </citation>
    <scope>NUCLEOTIDE SEQUENCE [LARGE SCALE GENOMIC DNA]</scope>
    <source>
        <strain evidence="4">CCUG 49584</strain>
    </source>
</reference>
<feature type="chain" id="PRO_5045143372" evidence="1">
    <location>
        <begin position="25"/>
        <end position="142"/>
    </location>
</feature>
<sequence length="142" mass="14994">MQGVSCRFLVVVGTVALLSGCAMSGFDLQKAAPDKNTITGSVNKQPAVTEVTDSSRVSDQNTIRNVVSALNFTQWGKTPIPWANPDTGSQGTITTVAEKQTDAGLCREFQTSREAFDGAALYRGQACMAQGGAWALTSFAQL</sequence>
<dbReference type="InterPro" id="IPR032635">
    <property type="entry name" value="Anti_2"/>
</dbReference>
<dbReference type="PROSITE" id="PS51257">
    <property type="entry name" value="PROKAR_LIPOPROTEIN"/>
    <property type="match status" value="1"/>
</dbReference>
<evidence type="ECO:0000259" key="2">
    <source>
        <dbReference type="Pfam" id="PF16998"/>
    </source>
</evidence>
<comment type="caution">
    <text evidence="3">The sequence shown here is derived from an EMBL/GenBank/DDBJ whole genome shotgun (WGS) entry which is preliminary data.</text>
</comment>
<protein>
    <submittedName>
        <fullName evidence="3">RT0821/Lpp0805 family surface protein</fullName>
    </submittedName>
</protein>
<evidence type="ECO:0000313" key="3">
    <source>
        <dbReference type="EMBL" id="MFD1228857.1"/>
    </source>
</evidence>
<feature type="signal peptide" evidence="1">
    <location>
        <begin position="1"/>
        <end position="24"/>
    </location>
</feature>
<evidence type="ECO:0000313" key="4">
    <source>
        <dbReference type="Proteomes" id="UP001597263"/>
    </source>
</evidence>
<proteinExistence type="predicted"/>
<dbReference type="Proteomes" id="UP001597263">
    <property type="component" value="Unassembled WGS sequence"/>
</dbReference>
<name>A0ABW3V8A5_9HYPH</name>
<dbReference type="EMBL" id="JBHTMA010000040">
    <property type="protein sequence ID" value="MFD1228857.1"/>
    <property type="molecule type" value="Genomic_DNA"/>
</dbReference>
<feature type="domain" description="Surface antigen" evidence="2">
    <location>
        <begin position="25"/>
        <end position="141"/>
    </location>
</feature>